<protein>
    <submittedName>
        <fullName evidence="3">Uncharacterized protein</fullName>
    </submittedName>
</protein>
<dbReference type="PANTHER" id="PTHR43180:SF86">
    <property type="entry name" value="DEHYDROGENASE, PUTATIVE (AFU_ORTHOLOGUE AFUA_3G00290)-RELATED"/>
    <property type="match status" value="1"/>
</dbReference>
<sequence length="305" mass="33684">MSQFIPDESLFSTLKGKVVVITGGAQGIGAALVKKLNELGSLVVFGDLSHEHSQTLLKSLGSPKDVTSVIGDLASYEGNYKLFKAAFDKYGKVDHAIANAALFEYTDKPWIDAKLTIESVADESLVVEHNKLFDLNVYGLCVFARMAAVFLKENRNGNEDKSLTLFGSVCNLRDSPGAYVYQTTKAAVLGLLRSMRGPVYRDIGIRTNNVCPGVTETPMTWRVFERIKARGLSYQQPEDVVKMTLGVLTETSWNGKSIYCEAGTAWEFEEALDRSMKNWLGETPTQMLRKNAEFVNTGALLRTED</sequence>
<dbReference type="SUPFAM" id="SSF51735">
    <property type="entry name" value="NAD(P)-binding Rossmann-fold domains"/>
    <property type="match status" value="1"/>
</dbReference>
<dbReference type="PRINTS" id="PR00081">
    <property type="entry name" value="GDHRDH"/>
</dbReference>
<evidence type="ECO:0000256" key="2">
    <source>
        <dbReference type="ARBA" id="ARBA00023002"/>
    </source>
</evidence>
<dbReference type="EMBL" id="JAFJYH010000259">
    <property type="protein sequence ID" value="KAG4414569.1"/>
    <property type="molecule type" value="Genomic_DNA"/>
</dbReference>
<dbReference type="PANTHER" id="PTHR43180">
    <property type="entry name" value="3-OXOACYL-(ACYL-CARRIER-PROTEIN) REDUCTASE (AFU_ORTHOLOGUE AFUA_6G11210)"/>
    <property type="match status" value="1"/>
</dbReference>
<organism evidence="3 4">
    <name type="scientific">Cadophora malorum</name>
    <dbReference type="NCBI Taxonomy" id="108018"/>
    <lineage>
        <taxon>Eukaryota</taxon>
        <taxon>Fungi</taxon>
        <taxon>Dikarya</taxon>
        <taxon>Ascomycota</taxon>
        <taxon>Pezizomycotina</taxon>
        <taxon>Leotiomycetes</taxon>
        <taxon>Helotiales</taxon>
        <taxon>Ploettnerulaceae</taxon>
        <taxon>Cadophora</taxon>
    </lineage>
</organism>
<keyword evidence="4" id="KW-1185">Reference proteome</keyword>
<dbReference type="GO" id="GO:0016491">
    <property type="term" value="F:oxidoreductase activity"/>
    <property type="evidence" value="ECO:0007669"/>
    <property type="project" value="UniProtKB-KW"/>
</dbReference>
<dbReference type="InterPro" id="IPR036291">
    <property type="entry name" value="NAD(P)-bd_dom_sf"/>
</dbReference>
<keyword evidence="2" id="KW-0560">Oxidoreductase</keyword>
<comment type="similarity">
    <text evidence="1">Belongs to the short-chain dehydrogenases/reductases (SDR) family.</text>
</comment>
<name>A0A8H7W8A6_9HELO</name>
<dbReference type="AlphaFoldDB" id="A0A8H7W8A6"/>
<dbReference type="InterPro" id="IPR002347">
    <property type="entry name" value="SDR_fam"/>
</dbReference>
<reference evidence="3" key="1">
    <citation type="submission" date="2021-02" db="EMBL/GenBank/DDBJ databases">
        <title>Genome sequence Cadophora malorum strain M34.</title>
        <authorList>
            <person name="Stefanovic E."/>
            <person name="Vu D."/>
            <person name="Scully C."/>
            <person name="Dijksterhuis J."/>
            <person name="Roader J."/>
            <person name="Houbraken J."/>
        </authorList>
    </citation>
    <scope>NUCLEOTIDE SEQUENCE</scope>
    <source>
        <strain evidence="3">M34</strain>
    </source>
</reference>
<dbReference type="Pfam" id="PF00106">
    <property type="entry name" value="adh_short"/>
    <property type="match status" value="1"/>
</dbReference>
<evidence type="ECO:0000313" key="4">
    <source>
        <dbReference type="Proteomes" id="UP000664132"/>
    </source>
</evidence>
<proteinExistence type="inferred from homology"/>
<accession>A0A8H7W8A6</accession>
<dbReference type="Gene3D" id="3.40.50.720">
    <property type="entry name" value="NAD(P)-binding Rossmann-like Domain"/>
    <property type="match status" value="1"/>
</dbReference>
<evidence type="ECO:0000256" key="1">
    <source>
        <dbReference type="ARBA" id="ARBA00006484"/>
    </source>
</evidence>
<dbReference type="OrthoDB" id="37659at2759"/>
<dbReference type="Proteomes" id="UP000664132">
    <property type="component" value="Unassembled WGS sequence"/>
</dbReference>
<gene>
    <name evidence="3" type="ORF">IFR04_012317</name>
</gene>
<comment type="caution">
    <text evidence="3">The sequence shown here is derived from an EMBL/GenBank/DDBJ whole genome shotgun (WGS) entry which is preliminary data.</text>
</comment>
<evidence type="ECO:0000313" key="3">
    <source>
        <dbReference type="EMBL" id="KAG4414569.1"/>
    </source>
</evidence>